<dbReference type="GO" id="GO:0005886">
    <property type="term" value="C:plasma membrane"/>
    <property type="evidence" value="ECO:0007669"/>
    <property type="project" value="TreeGrafter"/>
</dbReference>
<evidence type="ECO:0000256" key="4">
    <source>
        <dbReference type="ARBA" id="ARBA00023136"/>
    </source>
</evidence>
<gene>
    <name evidence="8" type="primary">sfk1_1</name>
    <name evidence="8" type="ORF">LSUE1_G008939</name>
</gene>
<proteinExistence type="predicted"/>
<dbReference type="EMBL" id="QGMK01002621">
    <property type="protein sequence ID" value="TVY57140.1"/>
    <property type="molecule type" value="Genomic_DNA"/>
</dbReference>
<dbReference type="Proteomes" id="UP000469558">
    <property type="component" value="Unassembled WGS sequence"/>
</dbReference>
<dbReference type="GO" id="GO:0012505">
    <property type="term" value="C:endomembrane system"/>
    <property type="evidence" value="ECO:0007669"/>
    <property type="project" value="UniProtKB-SubCell"/>
</dbReference>
<dbReference type="PANTHER" id="PTHR21324:SF2">
    <property type="entry name" value="EG:22E5.9 PROTEIN"/>
    <property type="match status" value="1"/>
</dbReference>
<feature type="region of interest" description="Disordered" evidence="5">
    <location>
        <begin position="247"/>
        <end position="275"/>
    </location>
</feature>
<comment type="subcellular location">
    <subcellularLocation>
        <location evidence="1">Endomembrane system</location>
        <topology evidence="1">Multi-pass membrane protein</topology>
    </subcellularLocation>
</comment>
<evidence type="ECO:0000256" key="2">
    <source>
        <dbReference type="ARBA" id="ARBA00022692"/>
    </source>
</evidence>
<feature type="domain" description="CWH43-like N-terminal" evidence="7">
    <location>
        <begin position="6"/>
        <end position="219"/>
    </location>
</feature>
<sequence>MLGVSYWIFPIVSSLCWLGMLLGLLIHWTSTGKPHYPSMAYDQSIAYISDVGAEDLKPLFIAGACVTTVFLDLSFASEIWLRHRGRLVRNVTRTEKVLAGLSIVFALAGTAGLILLSIFDTLRHPNLHDGFLLLFIVGYVVSAVFICWEYQRLGIKNRQHRVLRTSFWLKLTFILVEVALAIAFATCNFVDRKNVAAVLEWAIAFIFTFYVFSFFVDLLPAVKTKSKAARFGTGAAETELQLEENDGAASERTVGRNYQKTTSGGKSPGGLSGNF</sequence>
<evidence type="ECO:0000256" key="3">
    <source>
        <dbReference type="ARBA" id="ARBA00022989"/>
    </source>
</evidence>
<dbReference type="PANTHER" id="PTHR21324">
    <property type="entry name" value="FASTING-INDUCIBLE INTEGRAL MEMBRANE PROTEIN TM6P1-RELATED"/>
    <property type="match status" value="1"/>
</dbReference>
<feature type="compositionally biased region" description="Polar residues" evidence="5">
    <location>
        <begin position="256"/>
        <end position="265"/>
    </location>
</feature>
<dbReference type="InterPro" id="IPR050911">
    <property type="entry name" value="DRAM/TMEM150_Autophagy_Mod"/>
</dbReference>
<comment type="caution">
    <text evidence="8">The sequence shown here is derived from an EMBL/GenBank/DDBJ whole genome shotgun (WGS) entry which is preliminary data.</text>
</comment>
<evidence type="ECO:0000256" key="6">
    <source>
        <dbReference type="SAM" id="Phobius"/>
    </source>
</evidence>
<feature type="transmembrane region" description="Helical" evidence="6">
    <location>
        <begin position="198"/>
        <end position="222"/>
    </location>
</feature>
<evidence type="ECO:0000313" key="9">
    <source>
        <dbReference type="Proteomes" id="UP000469558"/>
    </source>
</evidence>
<dbReference type="Pfam" id="PF10277">
    <property type="entry name" value="Frag1"/>
    <property type="match status" value="1"/>
</dbReference>
<keyword evidence="4 6" id="KW-0472">Membrane</keyword>
<evidence type="ECO:0000313" key="8">
    <source>
        <dbReference type="EMBL" id="TVY57140.1"/>
    </source>
</evidence>
<feature type="transmembrane region" description="Helical" evidence="6">
    <location>
        <begin position="97"/>
        <end position="119"/>
    </location>
</feature>
<feature type="transmembrane region" description="Helical" evidence="6">
    <location>
        <begin position="7"/>
        <end position="28"/>
    </location>
</feature>
<keyword evidence="9" id="KW-1185">Reference proteome</keyword>
<dbReference type="InterPro" id="IPR019402">
    <property type="entry name" value="CWH43_N"/>
</dbReference>
<accession>A0A8T9BTI4</accession>
<keyword evidence="2 6" id="KW-0812">Transmembrane</keyword>
<name>A0A8T9BTI4_9HELO</name>
<evidence type="ECO:0000256" key="1">
    <source>
        <dbReference type="ARBA" id="ARBA00004127"/>
    </source>
</evidence>
<evidence type="ECO:0000256" key="5">
    <source>
        <dbReference type="SAM" id="MobiDB-lite"/>
    </source>
</evidence>
<protein>
    <submittedName>
        <fullName evidence="8">Protein sfk1</fullName>
    </submittedName>
</protein>
<evidence type="ECO:0000259" key="7">
    <source>
        <dbReference type="Pfam" id="PF10277"/>
    </source>
</evidence>
<dbReference type="OrthoDB" id="10032492at2759"/>
<feature type="transmembrane region" description="Helical" evidence="6">
    <location>
        <begin position="131"/>
        <end position="148"/>
    </location>
</feature>
<reference evidence="8 9" key="1">
    <citation type="submission" date="2018-05" db="EMBL/GenBank/DDBJ databases">
        <title>Genome sequencing and assembly of the regulated plant pathogen Lachnellula willkommii and related sister species for the development of diagnostic species identification markers.</title>
        <authorList>
            <person name="Giroux E."/>
            <person name="Bilodeau G."/>
        </authorList>
    </citation>
    <scope>NUCLEOTIDE SEQUENCE [LARGE SCALE GENOMIC DNA]</scope>
    <source>
        <strain evidence="8 9">CBS 268.59</strain>
    </source>
</reference>
<organism evidence="8 9">
    <name type="scientific">Lachnellula suecica</name>
    <dbReference type="NCBI Taxonomy" id="602035"/>
    <lineage>
        <taxon>Eukaryota</taxon>
        <taxon>Fungi</taxon>
        <taxon>Dikarya</taxon>
        <taxon>Ascomycota</taxon>
        <taxon>Pezizomycotina</taxon>
        <taxon>Leotiomycetes</taxon>
        <taxon>Helotiales</taxon>
        <taxon>Lachnaceae</taxon>
        <taxon>Lachnellula</taxon>
    </lineage>
</organism>
<keyword evidence="3 6" id="KW-1133">Transmembrane helix</keyword>
<feature type="transmembrane region" description="Helical" evidence="6">
    <location>
        <begin position="59"/>
        <end position="76"/>
    </location>
</feature>
<feature type="compositionally biased region" description="Gly residues" evidence="5">
    <location>
        <begin position="266"/>
        <end position="275"/>
    </location>
</feature>
<feature type="transmembrane region" description="Helical" evidence="6">
    <location>
        <begin position="168"/>
        <end position="186"/>
    </location>
</feature>
<dbReference type="AlphaFoldDB" id="A0A8T9BTI4"/>